<dbReference type="SMART" id="SM00382">
    <property type="entry name" value="AAA"/>
    <property type="match status" value="1"/>
</dbReference>
<sequence>MTPPIIEVDQLVFDYPGHRALHGVSFAIERGSVTALVGPNGAGKTTLMRLIAALDTPFAGTVRVQGVDVQEAPRAVHRHIGYLADQFGLYGSLSVRRCLAFAAASQGLASDEIDAAVQDTARLLDLEDKLDAQAGRLSRGQRQRVAIGQAIIHRPAVVLLDEPASGLDPEARNALAGVFRQMQAAGMTLLVSSHILAELDAYSTHMLALREGRIQDLRALHGASDSLVRRLRLHWRGAAEDALAALRAQPGVQVLHSETRQAEFELDGDDDAQAQLLERLVQAQRAAASGRFAVIGLEAVRENLQDSYLRSMQGSAAAASDGGRA</sequence>
<dbReference type="Proteomes" id="UP001595556">
    <property type="component" value="Unassembled WGS sequence"/>
</dbReference>
<dbReference type="Pfam" id="PF00005">
    <property type="entry name" value="ABC_tran"/>
    <property type="match status" value="1"/>
</dbReference>
<keyword evidence="5 7" id="KW-0067">ATP-binding</keyword>
<name>A0ABV7H7D3_9BURK</name>
<dbReference type="Gene3D" id="3.40.50.300">
    <property type="entry name" value="P-loop containing nucleotide triphosphate hydrolases"/>
    <property type="match status" value="1"/>
</dbReference>
<evidence type="ECO:0000259" key="6">
    <source>
        <dbReference type="PROSITE" id="PS50893"/>
    </source>
</evidence>
<proteinExistence type="inferred from homology"/>
<feature type="domain" description="ABC transporter" evidence="6">
    <location>
        <begin position="6"/>
        <end position="236"/>
    </location>
</feature>
<organism evidence="7 8">
    <name type="scientific">Piscinibacterium candidicorallinum</name>
    <dbReference type="NCBI Taxonomy" id="1793872"/>
    <lineage>
        <taxon>Bacteria</taxon>
        <taxon>Pseudomonadati</taxon>
        <taxon>Pseudomonadota</taxon>
        <taxon>Betaproteobacteria</taxon>
        <taxon>Burkholderiales</taxon>
        <taxon>Piscinibacterium</taxon>
    </lineage>
</organism>
<comment type="caution">
    <text evidence="7">The sequence shown here is derived from an EMBL/GenBank/DDBJ whole genome shotgun (WGS) entry which is preliminary data.</text>
</comment>
<gene>
    <name evidence="7" type="ORF">ACFOEN_12640</name>
</gene>
<evidence type="ECO:0000256" key="4">
    <source>
        <dbReference type="ARBA" id="ARBA00022741"/>
    </source>
</evidence>
<keyword evidence="2" id="KW-0813">Transport</keyword>
<dbReference type="RefSeq" id="WP_377304473.1">
    <property type="nucleotide sequence ID" value="NZ_CP180191.1"/>
</dbReference>
<dbReference type="CDD" id="cd03230">
    <property type="entry name" value="ABC_DR_subfamily_A"/>
    <property type="match status" value="1"/>
</dbReference>
<keyword evidence="8" id="KW-1185">Reference proteome</keyword>
<keyword evidence="4" id="KW-0547">Nucleotide-binding</keyword>
<dbReference type="InterPro" id="IPR027417">
    <property type="entry name" value="P-loop_NTPase"/>
</dbReference>
<reference evidence="8" key="1">
    <citation type="journal article" date="2019" name="Int. J. Syst. Evol. Microbiol.">
        <title>The Global Catalogue of Microorganisms (GCM) 10K type strain sequencing project: providing services to taxonomists for standard genome sequencing and annotation.</title>
        <authorList>
            <consortium name="The Broad Institute Genomics Platform"/>
            <consortium name="The Broad Institute Genome Sequencing Center for Infectious Disease"/>
            <person name="Wu L."/>
            <person name="Ma J."/>
        </authorList>
    </citation>
    <scope>NUCLEOTIDE SEQUENCE [LARGE SCALE GENOMIC DNA]</scope>
    <source>
        <strain evidence="8">KCTC 52168</strain>
    </source>
</reference>
<dbReference type="InterPro" id="IPR003439">
    <property type="entry name" value="ABC_transporter-like_ATP-bd"/>
</dbReference>
<dbReference type="InterPro" id="IPR003593">
    <property type="entry name" value="AAA+_ATPase"/>
</dbReference>
<evidence type="ECO:0000313" key="8">
    <source>
        <dbReference type="Proteomes" id="UP001595556"/>
    </source>
</evidence>
<evidence type="ECO:0000256" key="3">
    <source>
        <dbReference type="ARBA" id="ARBA00022475"/>
    </source>
</evidence>
<dbReference type="PANTHER" id="PTHR43335">
    <property type="entry name" value="ABC TRANSPORTER, ATP-BINDING PROTEIN"/>
    <property type="match status" value="1"/>
</dbReference>
<evidence type="ECO:0000256" key="2">
    <source>
        <dbReference type="ARBA" id="ARBA00022448"/>
    </source>
</evidence>
<accession>A0ABV7H7D3</accession>
<evidence type="ECO:0000256" key="1">
    <source>
        <dbReference type="ARBA" id="ARBA00005417"/>
    </source>
</evidence>
<protein>
    <submittedName>
        <fullName evidence="7">ABC transporter ATP-binding protein</fullName>
    </submittedName>
</protein>
<evidence type="ECO:0000256" key="5">
    <source>
        <dbReference type="ARBA" id="ARBA00022840"/>
    </source>
</evidence>
<dbReference type="PROSITE" id="PS50893">
    <property type="entry name" value="ABC_TRANSPORTER_2"/>
    <property type="match status" value="1"/>
</dbReference>
<keyword evidence="3" id="KW-1003">Cell membrane</keyword>
<comment type="similarity">
    <text evidence="1">Belongs to the ABC transporter superfamily.</text>
</comment>
<dbReference type="SUPFAM" id="SSF52540">
    <property type="entry name" value="P-loop containing nucleoside triphosphate hydrolases"/>
    <property type="match status" value="1"/>
</dbReference>
<evidence type="ECO:0000313" key="7">
    <source>
        <dbReference type="EMBL" id="MFC3148471.1"/>
    </source>
</evidence>
<dbReference type="GO" id="GO:0005524">
    <property type="term" value="F:ATP binding"/>
    <property type="evidence" value="ECO:0007669"/>
    <property type="project" value="UniProtKB-KW"/>
</dbReference>
<dbReference type="EMBL" id="JBHRTI010000007">
    <property type="protein sequence ID" value="MFC3148471.1"/>
    <property type="molecule type" value="Genomic_DNA"/>
</dbReference>
<keyword evidence="3" id="KW-0472">Membrane</keyword>